<dbReference type="PANTHER" id="PTHR42994">
    <property type="entry name" value="PEPTIDASE T"/>
    <property type="match status" value="1"/>
</dbReference>
<evidence type="ECO:0000313" key="5">
    <source>
        <dbReference type="EMBL" id="KAH0573826.1"/>
    </source>
</evidence>
<evidence type="ECO:0000259" key="3">
    <source>
        <dbReference type="Pfam" id="PF07687"/>
    </source>
</evidence>
<comment type="cofactor">
    <cofactor evidence="1">
        <name>Zn(2+)</name>
        <dbReference type="ChEBI" id="CHEBI:29105"/>
    </cofactor>
</comment>
<dbReference type="Gene3D" id="3.40.630.10">
    <property type="entry name" value="Zn peptidases"/>
    <property type="match status" value="1"/>
</dbReference>
<evidence type="ECO:0000313" key="4">
    <source>
        <dbReference type="EMBL" id="EST46440.1"/>
    </source>
</evidence>
<reference evidence="4 5" key="1">
    <citation type="journal article" date="2014" name="PLoS Genet.">
        <title>The Genome of Spironucleus salmonicida Highlights a Fish Pathogen Adapted to Fluctuating Environments.</title>
        <authorList>
            <person name="Xu F."/>
            <person name="Jerlstrom-Hultqvist J."/>
            <person name="Einarsson E."/>
            <person name="Astvaldsson A."/>
            <person name="Svard S.G."/>
            <person name="Andersson J.O."/>
        </authorList>
    </citation>
    <scope>NUCLEOTIDE SEQUENCE</scope>
    <source>
        <strain evidence="5">ATCC 50377</strain>
    </source>
</reference>
<feature type="domain" description="Peptidase M20 dimerisation" evidence="3">
    <location>
        <begin position="212"/>
        <end position="306"/>
    </location>
</feature>
<dbReference type="GO" id="GO:0016787">
    <property type="term" value="F:hydrolase activity"/>
    <property type="evidence" value="ECO:0007669"/>
    <property type="project" value="InterPro"/>
</dbReference>
<sequence length="400" mass="44594">MDLKETFITNLVTYAKIDTGGDSSSNTVPTTQCQFDLAYFLRDQLISLGLKPEIDEHCFLYCLMNEGSQKRICLNAHLDTAEDAPNKNVKPRIHQYEGKDISLENNITLLATDLETQNVQKGDTIVSSDGTTLLGGDDKAGISIIMTLIQYLLEDKTRLAGLPEIMVCFSPDEENGKGGPYFNLQKLRKNDQTIALTIDGSNHHKICLKSIGARNFNVEVTGYSTHPGYAYHKLINAATAASDIISELKKQLKSAEESKDEEGYLLVRNIKADISQASFNGFIRGYTDEQLDYFSNGLRRICKEHKGAAKVTVEIVKAYENLEKYIPEDFKNKLRKHGEKYNCKYNPARGGTDGAKLSVLGLPTPDLWYGGHAYHSVREVVNVSESIDCIKFLIDFIGDL</sequence>
<evidence type="ECO:0000313" key="6">
    <source>
        <dbReference type="Proteomes" id="UP000018208"/>
    </source>
</evidence>
<dbReference type="InterPro" id="IPR011650">
    <property type="entry name" value="Peptidase_M20_dimer"/>
</dbReference>
<accession>V6LPA6</accession>
<keyword evidence="6" id="KW-1185">Reference proteome</keyword>
<name>V6LPA6_9EUKA</name>
<proteinExistence type="predicted"/>
<dbReference type="VEuPathDB" id="GiardiaDB:SS50377_23761"/>
<organism evidence="4">
    <name type="scientific">Spironucleus salmonicida</name>
    <dbReference type="NCBI Taxonomy" id="348837"/>
    <lineage>
        <taxon>Eukaryota</taxon>
        <taxon>Metamonada</taxon>
        <taxon>Diplomonadida</taxon>
        <taxon>Hexamitidae</taxon>
        <taxon>Hexamitinae</taxon>
        <taxon>Spironucleus</taxon>
    </lineage>
</organism>
<dbReference type="InterPro" id="IPR002933">
    <property type="entry name" value="Peptidase_M20"/>
</dbReference>
<evidence type="ECO:0000256" key="2">
    <source>
        <dbReference type="ARBA" id="ARBA00022833"/>
    </source>
</evidence>
<dbReference type="Gene3D" id="3.30.70.360">
    <property type="match status" value="1"/>
</dbReference>
<dbReference type="Pfam" id="PF01546">
    <property type="entry name" value="Peptidase_M20"/>
    <property type="match status" value="1"/>
</dbReference>
<dbReference type="EMBL" id="AUWU02000004">
    <property type="protein sequence ID" value="KAH0573826.1"/>
    <property type="molecule type" value="Genomic_DNA"/>
</dbReference>
<dbReference type="NCBIfam" id="NF003976">
    <property type="entry name" value="PRK05469.1"/>
    <property type="match status" value="1"/>
</dbReference>
<gene>
    <name evidence="4" type="ORF">SS50377_13525</name>
    <name evidence="5" type="ORF">SS50377_23761</name>
</gene>
<dbReference type="Proteomes" id="UP000018208">
    <property type="component" value="Unassembled WGS sequence"/>
</dbReference>
<protein>
    <submittedName>
        <fullName evidence="4">Peptidase T</fullName>
    </submittedName>
</protein>
<dbReference type="OrthoDB" id="25978at2759"/>
<dbReference type="EMBL" id="KI546074">
    <property type="protein sequence ID" value="EST46440.1"/>
    <property type="molecule type" value="Genomic_DNA"/>
</dbReference>
<dbReference type="Pfam" id="PF07687">
    <property type="entry name" value="M20_dimer"/>
    <property type="match status" value="1"/>
</dbReference>
<dbReference type="PANTHER" id="PTHR42994:SF1">
    <property type="entry name" value="PEPTIDASE T"/>
    <property type="match status" value="1"/>
</dbReference>
<reference evidence="5" key="2">
    <citation type="submission" date="2020-12" db="EMBL/GenBank/DDBJ databases">
        <title>New Spironucleus salmonicida genome in near-complete chromosomes.</title>
        <authorList>
            <person name="Xu F."/>
            <person name="Kurt Z."/>
            <person name="Jimenez-Gonzalez A."/>
            <person name="Astvaldsson A."/>
            <person name="Andersson J.O."/>
            <person name="Svard S.G."/>
        </authorList>
    </citation>
    <scope>NUCLEOTIDE SEQUENCE</scope>
    <source>
        <strain evidence="5">ATCC 50377</strain>
    </source>
</reference>
<dbReference type="SUPFAM" id="SSF55031">
    <property type="entry name" value="Bacterial exopeptidase dimerisation domain"/>
    <property type="match status" value="1"/>
</dbReference>
<evidence type="ECO:0000256" key="1">
    <source>
        <dbReference type="ARBA" id="ARBA00001947"/>
    </source>
</evidence>
<dbReference type="SUPFAM" id="SSF53187">
    <property type="entry name" value="Zn-dependent exopeptidases"/>
    <property type="match status" value="1"/>
</dbReference>
<dbReference type="AlphaFoldDB" id="V6LPA6"/>
<dbReference type="InterPro" id="IPR036264">
    <property type="entry name" value="Bact_exopeptidase_dim_dom"/>
</dbReference>
<keyword evidence="2" id="KW-0862">Zinc</keyword>